<evidence type="ECO:0000313" key="2">
    <source>
        <dbReference type="WBParaSite" id="RSKR_0000405800.1"/>
    </source>
</evidence>
<organism evidence="1 2">
    <name type="scientific">Rhabditophanes sp. KR3021</name>
    <dbReference type="NCBI Taxonomy" id="114890"/>
    <lineage>
        <taxon>Eukaryota</taxon>
        <taxon>Metazoa</taxon>
        <taxon>Ecdysozoa</taxon>
        <taxon>Nematoda</taxon>
        <taxon>Chromadorea</taxon>
        <taxon>Rhabditida</taxon>
        <taxon>Tylenchina</taxon>
        <taxon>Panagrolaimomorpha</taxon>
        <taxon>Strongyloidoidea</taxon>
        <taxon>Alloionematidae</taxon>
        <taxon>Rhabditophanes</taxon>
    </lineage>
</organism>
<dbReference type="Proteomes" id="UP000095286">
    <property type="component" value="Unplaced"/>
</dbReference>
<name>A0AC35TTK1_9BILA</name>
<reference evidence="2" key="1">
    <citation type="submission" date="2016-11" db="UniProtKB">
        <authorList>
            <consortium name="WormBaseParasite"/>
        </authorList>
    </citation>
    <scope>IDENTIFICATION</scope>
    <source>
        <strain evidence="2">KR3021</strain>
    </source>
</reference>
<sequence>MLIFCGQSKVVDNSQQQLLKFDDGMTASIYTYVEKLPKEKAGKMLELVETLIEEKIFEHSFAPNYFGAIRVMPFLDGNKISYNYSTESGGDECEAFKEIIKDVVEANPVIKKGSVEC</sequence>
<proteinExistence type="predicted"/>
<dbReference type="WBParaSite" id="RSKR_0000405800.1">
    <property type="protein sequence ID" value="RSKR_0000405800.1"/>
    <property type="gene ID" value="RSKR_0000405800"/>
</dbReference>
<evidence type="ECO:0000313" key="1">
    <source>
        <dbReference type="Proteomes" id="UP000095286"/>
    </source>
</evidence>
<accession>A0AC35TTK1</accession>
<protein>
    <submittedName>
        <fullName evidence="2">DUF4286 family protein</fullName>
    </submittedName>
</protein>